<evidence type="ECO:0000259" key="3">
    <source>
        <dbReference type="PROSITE" id="PS50192"/>
    </source>
</evidence>
<dbReference type="InterPro" id="IPR036871">
    <property type="entry name" value="PX_dom_sf"/>
</dbReference>
<dbReference type="CDD" id="cd06897">
    <property type="entry name" value="PX_SNARE"/>
    <property type="match status" value="1"/>
</dbReference>
<dbReference type="FunCoup" id="J3NZ02">
    <property type="interactions" value="126"/>
</dbReference>
<feature type="coiled-coil region" evidence="1">
    <location>
        <begin position="313"/>
        <end position="340"/>
    </location>
</feature>
<reference evidence="5" key="2">
    <citation type="submission" date="2010-07" db="EMBL/GenBank/DDBJ databases">
        <authorList>
            <consortium name="The Broad Institute Genome Sequencing Platform"/>
            <consortium name="Broad Institute Genome Sequencing Center for Infectious Disease"/>
            <person name="Ma L.-J."/>
            <person name="Dead R."/>
            <person name="Young S."/>
            <person name="Zeng Q."/>
            <person name="Koehrsen M."/>
            <person name="Alvarado L."/>
            <person name="Berlin A."/>
            <person name="Chapman S.B."/>
            <person name="Chen Z."/>
            <person name="Freedman E."/>
            <person name="Gellesch M."/>
            <person name="Goldberg J."/>
            <person name="Griggs A."/>
            <person name="Gujja S."/>
            <person name="Heilman E.R."/>
            <person name="Heiman D."/>
            <person name="Hepburn T."/>
            <person name="Howarth C."/>
            <person name="Jen D."/>
            <person name="Larson L."/>
            <person name="Mehta T."/>
            <person name="Neiman D."/>
            <person name="Pearson M."/>
            <person name="Roberts A."/>
            <person name="Saif S."/>
            <person name="Shea T."/>
            <person name="Shenoy N."/>
            <person name="Sisk P."/>
            <person name="Stolte C."/>
            <person name="Sykes S."/>
            <person name="Walk T."/>
            <person name="White J."/>
            <person name="Yandava C."/>
            <person name="Haas B."/>
            <person name="Nusbaum C."/>
            <person name="Birren B."/>
        </authorList>
    </citation>
    <scope>NUCLEOTIDE SEQUENCE</scope>
    <source>
        <strain evidence="5">R3-111a-1</strain>
    </source>
</reference>
<dbReference type="InterPro" id="IPR001683">
    <property type="entry name" value="PX_dom"/>
</dbReference>
<feature type="domain" description="PX" evidence="4">
    <location>
        <begin position="3"/>
        <end position="118"/>
    </location>
</feature>
<accession>J3NZ02</accession>
<dbReference type="PROSITE" id="PS50195">
    <property type="entry name" value="PX"/>
    <property type="match status" value="1"/>
</dbReference>
<dbReference type="SUPFAM" id="SSF64268">
    <property type="entry name" value="PX domain"/>
    <property type="match status" value="1"/>
</dbReference>
<dbReference type="GeneID" id="20346961"/>
<dbReference type="SMART" id="SM00312">
    <property type="entry name" value="PX"/>
    <property type="match status" value="1"/>
</dbReference>
<feature type="domain" description="T-SNARE coiled-coil homology" evidence="3">
    <location>
        <begin position="317"/>
        <end position="379"/>
    </location>
</feature>
<dbReference type="OrthoDB" id="428895at2759"/>
<evidence type="ECO:0000256" key="1">
    <source>
        <dbReference type="SAM" id="Coils"/>
    </source>
</evidence>
<dbReference type="PANTHER" id="PTHR22775:SF3">
    <property type="entry name" value="SORTING NEXIN-13"/>
    <property type="match status" value="1"/>
</dbReference>
<dbReference type="Gene3D" id="1.20.5.110">
    <property type="match status" value="1"/>
</dbReference>
<dbReference type="PROSITE" id="PS50192">
    <property type="entry name" value="T_SNARE"/>
    <property type="match status" value="1"/>
</dbReference>
<protein>
    <submittedName>
        <fullName evidence="5">V-SNARE</fullName>
    </submittedName>
</protein>
<organism evidence="5">
    <name type="scientific">Gaeumannomyces tritici (strain R3-111a-1)</name>
    <name type="common">Wheat and barley take-all root rot fungus</name>
    <name type="synonym">Gaeumannomyces graminis var. tritici</name>
    <dbReference type="NCBI Taxonomy" id="644352"/>
    <lineage>
        <taxon>Eukaryota</taxon>
        <taxon>Fungi</taxon>
        <taxon>Dikarya</taxon>
        <taxon>Ascomycota</taxon>
        <taxon>Pezizomycotina</taxon>
        <taxon>Sordariomycetes</taxon>
        <taxon>Sordariomycetidae</taxon>
        <taxon>Magnaporthales</taxon>
        <taxon>Magnaporthaceae</taxon>
        <taxon>Gaeumannomyces</taxon>
    </lineage>
</organism>
<dbReference type="Gene3D" id="3.30.1520.10">
    <property type="entry name" value="Phox-like domain"/>
    <property type="match status" value="1"/>
</dbReference>
<dbReference type="Pfam" id="PF00787">
    <property type="entry name" value="PX"/>
    <property type="match status" value="1"/>
</dbReference>
<feature type="region of interest" description="Disordered" evidence="2">
    <location>
        <begin position="249"/>
        <end position="273"/>
    </location>
</feature>
<evidence type="ECO:0000256" key="2">
    <source>
        <dbReference type="SAM" id="MobiDB-lite"/>
    </source>
</evidence>
<evidence type="ECO:0000313" key="5">
    <source>
        <dbReference type="EMBL" id="EJT76585.1"/>
    </source>
</evidence>
<dbReference type="Proteomes" id="UP000006039">
    <property type="component" value="Unassembled WGS sequence"/>
</dbReference>
<keyword evidence="1" id="KW-0175">Coiled coil</keyword>
<dbReference type="RefSeq" id="XP_009222585.1">
    <property type="nucleotide sequence ID" value="XM_009224321.1"/>
</dbReference>
<evidence type="ECO:0000259" key="4">
    <source>
        <dbReference type="PROSITE" id="PS50195"/>
    </source>
</evidence>
<evidence type="ECO:0000313" key="6">
    <source>
        <dbReference type="EnsemblFungi" id="EJT76585"/>
    </source>
</evidence>
<dbReference type="VEuPathDB" id="FungiDB:GGTG_06503"/>
<dbReference type="GO" id="GO:0035091">
    <property type="term" value="F:phosphatidylinositol binding"/>
    <property type="evidence" value="ECO:0007669"/>
    <property type="project" value="InterPro"/>
</dbReference>
<name>J3NZ02_GAET3</name>
<reference evidence="7" key="1">
    <citation type="submission" date="2010-07" db="EMBL/GenBank/DDBJ databases">
        <title>The genome sequence of Gaeumannomyces graminis var. tritici strain R3-111a-1.</title>
        <authorList>
            <consortium name="The Broad Institute Genome Sequencing Platform"/>
            <person name="Ma L.-J."/>
            <person name="Dead R."/>
            <person name="Young S."/>
            <person name="Zeng Q."/>
            <person name="Koehrsen M."/>
            <person name="Alvarado L."/>
            <person name="Berlin A."/>
            <person name="Chapman S.B."/>
            <person name="Chen Z."/>
            <person name="Freedman E."/>
            <person name="Gellesch M."/>
            <person name="Goldberg J."/>
            <person name="Griggs A."/>
            <person name="Gujja S."/>
            <person name="Heilman E.R."/>
            <person name="Heiman D."/>
            <person name="Hepburn T."/>
            <person name="Howarth C."/>
            <person name="Jen D."/>
            <person name="Larson L."/>
            <person name="Mehta T."/>
            <person name="Neiman D."/>
            <person name="Pearson M."/>
            <person name="Roberts A."/>
            <person name="Saif S."/>
            <person name="Shea T."/>
            <person name="Shenoy N."/>
            <person name="Sisk P."/>
            <person name="Stolte C."/>
            <person name="Sykes S."/>
            <person name="Walk T."/>
            <person name="White J."/>
            <person name="Yandava C."/>
            <person name="Haas B."/>
            <person name="Nusbaum C."/>
            <person name="Birren B."/>
        </authorList>
    </citation>
    <scope>NUCLEOTIDE SEQUENCE [LARGE SCALE GENOMIC DNA]</scope>
    <source>
        <strain evidence="7">R3-111a-1</strain>
    </source>
</reference>
<dbReference type="CDD" id="cd15858">
    <property type="entry name" value="SNARE_VAM7"/>
    <property type="match status" value="1"/>
</dbReference>
<gene>
    <name evidence="6" type="primary">20346961</name>
    <name evidence="5" type="ORF">GGTG_06503</name>
</gene>
<dbReference type="PANTHER" id="PTHR22775">
    <property type="entry name" value="SORTING NEXIN"/>
    <property type="match status" value="1"/>
</dbReference>
<evidence type="ECO:0000313" key="7">
    <source>
        <dbReference type="Proteomes" id="UP000006039"/>
    </source>
</evidence>
<dbReference type="HOGENOM" id="CLU_033748_2_0_1"/>
<dbReference type="SMART" id="SM00397">
    <property type="entry name" value="t_SNARE"/>
    <property type="match status" value="1"/>
</dbReference>
<reference evidence="6" key="4">
    <citation type="journal article" date="2015" name="G3 (Bethesda)">
        <title>Genome sequences of three phytopathogenic species of the Magnaporthaceae family of fungi.</title>
        <authorList>
            <person name="Okagaki L.H."/>
            <person name="Nunes C.C."/>
            <person name="Sailsbery J."/>
            <person name="Clay B."/>
            <person name="Brown D."/>
            <person name="John T."/>
            <person name="Oh Y."/>
            <person name="Young N."/>
            <person name="Fitzgerald M."/>
            <person name="Haas B.J."/>
            <person name="Zeng Q."/>
            <person name="Young S."/>
            <person name="Adiconis X."/>
            <person name="Fan L."/>
            <person name="Levin J.Z."/>
            <person name="Mitchell T.K."/>
            <person name="Okubara P.A."/>
            <person name="Farman M.L."/>
            <person name="Kohn L.M."/>
            <person name="Birren B."/>
            <person name="Ma L.-J."/>
            <person name="Dean R.A."/>
        </authorList>
    </citation>
    <scope>NUCLEOTIDE SEQUENCE</scope>
    <source>
        <strain evidence="6">R3-111a-1</strain>
    </source>
</reference>
<proteinExistence type="predicted"/>
<dbReference type="InterPro" id="IPR000727">
    <property type="entry name" value="T_SNARE_dom"/>
</dbReference>
<reference evidence="6" key="5">
    <citation type="submission" date="2018-04" db="UniProtKB">
        <authorList>
            <consortium name="EnsemblFungi"/>
        </authorList>
    </citation>
    <scope>IDENTIFICATION</scope>
    <source>
        <strain evidence="6">R3-111a-1</strain>
    </source>
</reference>
<dbReference type="EMBL" id="GL385397">
    <property type="protein sequence ID" value="EJT76585.1"/>
    <property type="molecule type" value="Genomic_DNA"/>
</dbReference>
<dbReference type="AlphaFoldDB" id="J3NZ02"/>
<sequence length="381" mass="41217">MPPPVEISIPSTSTLYQDSKPYTSYNITLRLPLRSFVVQKRYSEFEQLHRTLVSLVGSPPPATLPTKSWFRSTVSSPELTERRRAELEQYLQAIAGSPDRQWRDTPAWRQFLNLPASTAGSAASASGIHAASGRGLQHAVSSSQPDPAEWIEKHRRMNDALRDARSCLARRDAAAADGSSGGGGNRAVVEAAAAARMALTQAIKILAALEEELGYLKKAGRLGAGELRRRDDMLKEARDDHRWLVELSSSVSGPGASSSAAATAGGPPAATDRAALVGAGGSRAGAGRPSGRVLGAPLQETERTRELDNAGVVQLQRQQVEEQNEDMEVLSRIVKRQKEMSLAIWDEVETQTQMLDHLGDDVDRLDGKIKVAKNRTKKLGS</sequence>
<dbReference type="SUPFAM" id="SSF58038">
    <property type="entry name" value="SNARE fusion complex"/>
    <property type="match status" value="1"/>
</dbReference>
<keyword evidence="7" id="KW-1185">Reference proteome</keyword>
<reference evidence="5" key="3">
    <citation type="submission" date="2010-09" db="EMBL/GenBank/DDBJ databases">
        <title>Annotation of Gaeumannomyces graminis var. tritici R3-111a-1.</title>
        <authorList>
            <consortium name="The Broad Institute Genome Sequencing Platform"/>
            <person name="Ma L.-J."/>
            <person name="Dead R."/>
            <person name="Young S.K."/>
            <person name="Zeng Q."/>
            <person name="Gargeya S."/>
            <person name="Fitzgerald M."/>
            <person name="Haas B."/>
            <person name="Abouelleil A."/>
            <person name="Alvarado L."/>
            <person name="Arachchi H.M."/>
            <person name="Berlin A."/>
            <person name="Brown A."/>
            <person name="Chapman S.B."/>
            <person name="Chen Z."/>
            <person name="Dunbar C."/>
            <person name="Freedman E."/>
            <person name="Gearin G."/>
            <person name="Gellesch M."/>
            <person name="Goldberg J."/>
            <person name="Griggs A."/>
            <person name="Gujja S."/>
            <person name="Heiman D."/>
            <person name="Howarth C."/>
            <person name="Larson L."/>
            <person name="Lui A."/>
            <person name="MacDonald P.J.P."/>
            <person name="Mehta T."/>
            <person name="Montmayeur A."/>
            <person name="Murphy C."/>
            <person name="Neiman D."/>
            <person name="Pearson M."/>
            <person name="Priest M."/>
            <person name="Roberts A."/>
            <person name="Saif S."/>
            <person name="Shea T."/>
            <person name="Shenoy N."/>
            <person name="Sisk P."/>
            <person name="Stolte C."/>
            <person name="Sykes S."/>
            <person name="Yandava C."/>
            <person name="Wortman J."/>
            <person name="Nusbaum C."/>
            <person name="Birren B."/>
        </authorList>
    </citation>
    <scope>NUCLEOTIDE SEQUENCE</scope>
    <source>
        <strain evidence="5">R3-111a-1</strain>
    </source>
</reference>
<dbReference type="STRING" id="644352.J3NZ02"/>
<dbReference type="EnsemblFungi" id="EJT76585">
    <property type="protein sequence ID" value="EJT76585"/>
    <property type="gene ID" value="GGTG_06503"/>
</dbReference>
<dbReference type="eggNOG" id="ENOG502R27B">
    <property type="taxonomic scope" value="Eukaryota"/>
</dbReference>